<name>A0A9D4GZ68_DREPO</name>
<dbReference type="GO" id="GO:0019005">
    <property type="term" value="C:SCF ubiquitin ligase complex"/>
    <property type="evidence" value="ECO:0007669"/>
    <property type="project" value="TreeGrafter"/>
</dbReference>
<reference evidence="1" key="1">
    <citation type="journal article" date="2019" name="bioRxiv">
        <title>The Genome of the Zebra Mussel, Dreissena polymorpha: A Resource for Invasive Species Research.</title>
        <authorList>
            <person name="McCartney M.A."/>
            <person name="Auch B."/>
            <person name="Kono T."/>
            <person name="Mallez S."/>
            <person name="Zhang Y."/>
            <person name="Obille A."/>
            <person name="Becker A."/>
            <person name="Abrahante J.E."/>
            <person name="Garbe J."/>
            <person name="Badalamenti J.P."/>
            <person name="Herman A."/>
            <person name="Mangelson H."/>
            <person name="Liachko I."/>
            <person name="Sullivan S."/>
            <person name="Sone E.D."/>
            <person name="Koren S."/>
            <person name="Silverstein K.A.T."/>
            <person name="Beckman K.B."/>
            <person name="Gohl D.M."/>
        </authorList>
    </citation>
    <scope>NUCLEOTIDE SEQUENCE</scope>
    <source>
        <strain evidence="1">Duluth1</strain>
        <tissue evidence="1">Whole animal</tissue>
    </source>
</reference>
<reference evidence="1" key="2">
    <citation type="submission" date="2020-11" db="EMBL/GenBank/DDBJ databases">
        <authorList>
            <person name="McCartney M.A."/>
            <person name="Auch B."/>
            <person name="Kono T."/>
            <person name="Mallez S."/>
            <person name="Becker A."/>
            <person name="Gohl D.M."/>
            <person name="Silverstein K.A.T."/>
            <person name="Koren S."/>
            <person name="Bechman K.B."/>
            <person name="Herman A."/>
            <person name="Abrahante J.E."/>
            <person name="Garbe J."/>
        </authorList>
    </citation>
    <scope>NUCLEOTIDE SEQUENCE</scope>
    <source>
        <strain evidence="1">Duluth1</strain>
        <tissue evidence="1">Whole animal</tissue>
    </source>
</reference>
<evidence type="ECO:0000313" key="2">
    <source>
        <dbReference type="Proteomes" id="UP000828390"/>
    </source>
</evidence>
<dbReference type="PANTHER" id="PTHR46731:SF1">
    <property type="entry name" value="F-BOX ONLY PROTEIN 15"/>
    <property type="match status" value="1"/>
</dbReference>
<organism evidence="1 2">
    <name type="scientific">Dreissena polymorpha</name>
    <name type="common">Zebra mussel</name>
    <name type="synonym">Mytilus polymorpha</name>
    <dbReference type="NCBI Taxonomy" id="45954"/>
    <lineage>
        <taxon>Eukaryota</taxon>
        <taxon>Metazoa</taxon>
        <taxon>Spiralia</taxon>
        <taxon>Lophotrochozoa</taxon>
        <taxon>Mollusca</taxon>
        <taxon>Bivalvia</taxon>
        <taxon>Autobranchia</taxon>
        <taxon>Heteroconchia</taxon>
        <taxon>Euheterodonta</taxon>
        <taxon>Imparidentia</taxon>
        <taxon>Neoheterodontei</taxon>
        <taxon>Myida</taxon>
        <taxon>Dreissenoidea</taxon>
        <taxon>Dreissenidae</taxon>
        <taxon>Dreissena</taxon>
    </lineage>
</organism>
<sequence length="224" mass="25900">MVNIYNLPEGLAIATWKEDGGVVFVCLGLHFNQLLQRCLQGSSVSPFDVNRHTLITDDIDSAYGLHDYQCTVDIRTARQSIWSQQFSNLSCKKESIGGSQFAVFPLIRKDHHVILQKKLQFPWKTDAFKGILEDVVWMDLVVLDERQEPFWCISSLCEIECKKLVSNHDFDYSGEDAYIMTYKDDRGKLESLMNKTDNNLYFMTQLNMKLSLDAINQWFGTSYR</sequence>
<proteinExistence type="predicted"/>
<keyword evidence="2" id="KW-1185">Reference proteome</keyword>
<protein>
    <submittedName>
        <fullName evidence="1">Uncharacterized protein</fullName>
    </submittedName>
</protein>
<dbReference type="Proteomes" id="UP000828390">
    <property type="component" value="Unassembled WGS sequence"/>
</dbReference>
<evidence type="ECO:0000313" key="1">
    <source>
        <dbReference type="EMBL" id="KAH3824503.1"/>
    </source>
</evidence>
<gene>
    <name evidence="1" type="ORF">DPMN_126340</name>
</gene>
<dbReference type="AlphaFoldDB" id="A0A9D4GZ68"/>
<accession>A0A9D4GZ68</accession>
<comment type="caution">
    <text evidence="1">The sequence shown here is derived from an EMBL/GenBank/DDBJ whole genome shotgun (WGS) entry which is preliminary data.</text>
</comment>
<dbReference type="EMBL" id="JAIWYP010000005">
    <property type="protein sequence ID" value="KAH3824503.1"/>
    <property type="molecule type" value="Genomic_DNA"/>
</dbReference>
<dbReference type="PANTHER" id="PTHR46731">
    <property type="entry name" value="F-BOX ONLY PROTEIN 15"/>
    <property type="match status" value="1"/>
</dbReference>